<gene>
    <name evidence="1" type="ORF">A1355_14925</name>
</gene>
<name>A0A177N231_9GAMM</name>
<protein>
    <submittedName>
        <fullName evidence="1">Uncharacterized protein</fullName>
    </submittedName>
</protein>
<comment type="caution">
    <text evidence="1">The sequence shown here is derived from an EMBL/GenBank/DDBJ whole genome shotgun (WGS) entry which is preliminary data.</text>
</comment>
<dbReference type="STRING" id="702114.A1355_14925"/>
<dbReference type="Proteomes" id="UP000077628">
    <property type="component" value="Unassembled WGS sequence"/>
</dbReference>
<evidence type="ECO:0000313" key="1">
    <source>
        <dbReference type="EMBL" id="OAI11942.1"/>
    </source>
</evidence>
<organism evidence="1 2">
    <name type="scientific">Methylomonas koyamae</name>
    <dbReference type="NCBI Taxonomy" id="702114"/>
    <lineage>
        <taxon>Bacteria</taxon>
        <taxon>Pseudomonadati</taxon>
        <taxon>Pseudomonadota</taxon>
        <taxon>Gammaproteobacteria</taxon>
        <taxon>Methylococcales</taxon>
        <taxon>Methylococcaceae</taxon>
        <taxon>Methylomonas</taxon>
    </lineage>
</organism>
<proteinExistence type="predicted"/>
<reference evidence="2" key="1">
    <citation type="submission" date="2016-03" db="EMBL/GenBank/DDBJ databases">
        <authorList>
            <person name="Heylen K."/>
            <person name="De Vos P."/>
            <person name="Vekeman B."/>
        </authorList>
    </citation>
    <scope>NUCLEOTIDE SEQUENCE [LARGE SCALE GENOMIC DNA]</scope>
    <source>
        <strain evidence="2">R-45383</strain>
    </source>
</reference>
<accession>A0A177N231</accession>
<dbReference type="AlphaFoldDB" id="A0A177N231"/>
<dbReference type="EMBL" id="LUUK01000225">
    <property type="protein sequence ID" value="OAI11942.1"/>
    <property type="molecule type" value="Genomic_DNA"/>
</dbReference>
<keyword evidence="2" id="KW-1185">Reference proteome</keyword>
<evidence type="ECO:0000313" key="2">
    <source>
        <dbReference type="Proteomes" id="UP000077628"/>
    </source>
</evidence>
<sequence>MIPNSLQVGEVKTEKGKFPDKRLMARRRRFGEPFGARHGKMTGFKDDCANSAGIGSSDAGFECLPWRPDGFTRKIAGRFCWRFRQCRTVRQLP</sequence>